<dbReference type="RefSeq" id="WP_379835632.1">
    <property type="nucleotide sequence ID" value="NZ_JBHRYQ010000001.1"/>
</dbReference>
<sequence length="303" mass="33567">MKVIKKGVLSTFQDLGRANSRSKGVNVGGAMDVYSFKLLNLILQNTENETAIEMHFPAPVFEFEETCVFAISGADFGCLLNGKEILHLKQYGAQKGDVLSFSKWSFGQRCYLGVKGGFDLPKWQNSAATNLQIGFQKMESAILLNKHDSRKNSNLGIFRNDSFFRKIIRIVLAESISNNSLEAVFCKNNFVIQNESNRMGYKLSGPSLSFLNLKEKISFGVGFGSIQCLPNGQLIVLMADSQTTGGYPVIGFVAQADLPYLAQMGSGQSFYFEIITLDQAFDLINDQNLFLKQVEASLKINVK</sequence>
<evidence type="ECO:0000313" key="6">
    <source>
        <dbReference type="Proteomes" id="UP001595616"/>
    </source>
</evidence>
<evidence type="ECO:0000256" key="2">
    <source>
        <dbReference type="ARBA" id="ARBA00022801"/>
    </source>
</evidence>
<evidence type="ECO:0000256" key="3">
    <source>
        <dbReference type="ARBA" id="ARBA00022840"/>
    </source>
</evidence>
<dbReference type="PANTHER" id="PTHR43309">
    <property type="entry name" value="5-OXOPROLINASE SUBUNIT C"/>
    <property type="match status" value="1"/>
</dbReference>
<gene>
    <name evidence="5" type="ORF">ACFOOI_04755</name>
</gene>
<reference evidence="6" key="1">
    <citation type="journal article" date="2019" name="Int. J. Syst. Evol. Microbiol.">
        <title>The Global Catalogue of Microorganisms (GCM) 10K type strain sequencing project: providing services to taxonomists for standard genome sequencing and annotation.</title>
        <authorList>
            <consortium name="The Broad Institute Genomics Platform"/>
            <consortium name="The Broad Institute Genome Sequencing Center for Infectious Disease"/>
            <person name="Wu L."/>
            <person name="Ma J."/>
        </authorList>
    </citation>
    <scope>NUCLEOTIDE SEQUENCE [LARGE SCALE GENOMIC DNA]</scope>
    <source>
        <strain evidence="6">CECT 7956</strain>
    </source>
</reference>
<dbReference type="Proteomes" id="UP001595616">
    <property type="component" value="Unassembled WGS sequence"/>
</dbReference>
<evidence type="ECO:0000259" key="4">
    <source>
        <dbReference type="SMART" id="SM00797"/>
    </source>
</evidence>
<keyword evidence="6" id="KW-1185">Reference proteome</keyword>
<evidence type="ECO:0000256" key="1">
    <source>
        <dbReference type="ARBA" id="ARBA00022741"/>
    </source>
</evidence>
<dbReference type="InterPro" id="IPR052708">
    <property type="entry name" value="PxpC"/>
</dbReference>
<dbReference type="InterPro" id="IPR029000">
    <property type="entry name" value="Cyclophilin-like_dom_sf"/>
</dbReference>
<keyword evidence="1" id="KW-0547">Nucleotide-binding</keyword>
<dbReference type="InterPro" id="IPR003778">
    <property type="entry name" value="CT_A_B"/>
</dbReference>
<accession>A0ABV7YUN8</accession>
<dbReference type="SMART" id="SM00797">
    <property type="entry name" value="AHS2"/>
    <property type="match status" value="1"/>
</dbReference>
<dbReference type="EMBL" id="JBHRYQ010000001">
    <property type="protein sequence ID" value="MFC3809952.1"/>
    <property type="molecule type" value="Genomic_DNA"/>
</dbReference>
<keyword evidence="2" id="KW-0378">Hydrolase</keyword>
<dbReference type="SUPFAM" id="SSF50891">
    <property type="entry name" value="Cyclophilin-like"/>
    <property type="match status" value="1"/>
</dbReference>
<dbReference type="PANTHER" id="PTHR43309:SF5">
    <property type="entry name" value="5-OXOPROLINASE SUBUNIT C"/>
    <property type="match status" value="1"/>
</dbReference>
<dbReference type="Gene3D" id="2.40.100.10">
    <property type="entry name" value="Cyclophilin-like"/>
    <property type="match status" value="1"/>
</dbReference>
<proteinExistence type="predicted"/>
<keyword evidence="3" id="KW-0067">ATP-binding</keyword>
<protein>
    <submittedName>
        <fullName evidence="5">Biotin-dependent carboxyltransferase family protein</fullName>
    </submittedName>
</protein>
<organism evidence="5 6">
    <name type="scientific">Lacihabitans lacunae</name>
    <dbReference type="NCBI Taxonomy" id="1028214"/>
    <lineage>
        <taxon>Bacteria</taxon>
        <taxon>Pseudomonadati</taxon>
        <taxon>Bacteroidota</taxon>
        <taxon>Cytophagia</taxon>
        <taxon>Cytophagales</taxon>
        <taxon>Leadbetterellaceae</taxon>
        <taxon>Lacihabitans</taxon>
    </lineage>
</organism>
<comment type="caution">
    <text evidence="5">The sequence shown here is derived from an EMBL/GenBank/DDBJ whole genome shotgun (WGS) entry which is preliminary data.</text>
</comment>
<dbReference type="Pfam" id="PF02626">
    <property type="entry name" value="CT_A_B"/>
    <property type="match status" value="1"/>
</dbReference>
<evidence type="ECO:0000313" key="5">
    <source>
        <dbReference type="EMBL" id="MFC3809952.1"/>
    </source>
</evidence>
<feature type="domain" description="Carboxyltransferase" evidence="4">
    <location>
        <begin position="22"/>
        <end position="290"/>
    </location>
</feature>
<name>A0ABV7YUN8_9BACT</name>